<dbReference type="InterPro" id="IPR051162">
    <property type="entry name" value="T4SS_component"/>
</dbReference>
<dbReference type="Pfam" id="PF26449">
    <property type="entry name" value="DUF8128"/>
    <property type="match status" value="1"/>
</dbReference>
<dbReference type="AlphaFoldDB" id="A0A2H0WKK3"/>
<dbReference type="Pfam" id="PF01935">
    <property type="entry name" value="DUF87"/>
    <property type="match status" value="1"/>
</dbReference>
<organism evidence="5 6">
    <name type="scientific">candidate division WWE3 bacterium CG09_land_8_20_14_0_10_39_24</name>
    <dbReference type="NCBI Taxonomy" id="1975088"/>
    <lineage>
        <taxon>Bacteria</taxon>
        <taxon>Katanobacteria</taxon>
    </lineage>
</organism>
<evidence type="ECO:0000313" key="5">
    <source>
        <dbReference type="EMBL" id="PIS13187.1"/>
    </source>
</evidence>
<evidence type="ECO:0000313" key="6">
    <source>
        <dbReference type="Proteomes" id="UP000230787"/>
    </source>
</evidence>
<dbReference type="Gene3D" id="3.40.50.300">
    <property type="entry name" value="P-loop containing nucleotide triphosphate hydrolases"/>
    <property type="match status" value="2"/>
</dbReference>
<dbReference type="Pfam" id="PF12696">
    <property type="entry name" value="TraG-D_C"/>
    <property type="match status" value="1"/>
</dbReference>
<evidence type="ECO:0000259" key="2">
    <source>
        <dbReference type="Pfam" id="PF01935"/>
    </source>
</evidence>
<dbReference type="CDD" id="cd01127">
    <property type="entry name" value="TrwB_TraG_TraD_VirD4"/>
    <property type="match status" value="2"/>
</dbReference>
<feature type="domain" description="Helicase HerA central" evidence="2">
    <location>
        <begin position="399"/>
        <end position="624"/>
    </location>
</feature>
<proteinExistence type="predicted"/>
<reference evidence="6" key="1">
    <citation type="submission" date="2017-09" db="EMBL/GenBank/DDBJ databases">
        <title>Depth-based differentiation of microbial function through sediment-hosted aquifers and enrichment of novel symbionts in the deep terrestrial subsurface.</title>
        <authorList>
            <person name="Probst A.J."/>
            <person name="Ladd B."/>
            <person name="Jarett J.K."/>
            <person name="Geller-Mcgrath D.E."/>
            <person name="Sieber C.M.K."/>
            <person name="Emerson J.B."/>
            <person name="Anantharaman K."/>
            <person name="Thomas B.C."/>
            <person name="Malmstrom R."/>
            <person name="Stieglmeier M."/>
            <person name="Klingl A."/>
            <person name="Woyke T."/>
            <person name="Ryan C.M."/>
            <person name="Banfield J.F."/>
        </authorList>
    </citation>
    <scope>NUCLEOTIDE SEQUENCE [LARGE SCALE GENOMIC DNA]</scope>
</reference>
<dbReference type="EMBL" id="PEZN01000001">
    <property type="protein sequence ID" value="PIS13187.1"/>
    <property type="molecule type" value="Genomic_DNA"/>
</dbReference>
<dbReference type="Proteomes" id="UP000230787">
    <property type="component" value="Unassembled WGS sequence"/>
</dbReference>
<evidence type="ECO:0000259" key="4">
    <source>
        <dbReference type="Pfam" id="PF26449"/>
    </source>
</evidence>
<comment type="caution">
    <text evidence="5">The sequence shown here is derived from an EMBL/GenBank/DDBJ whole genome shotgun (WGS) entry which is preliminary data.</text>
</comment>
<feature type="compositionally biased region" description="Basic and acidic residues" evidence="1">
    <location>
        <begin position="835"/>
        <end position="848"/>
    </location>
</feature>
<feature type="region of interest" description="Disordered" evidence="1">
    <location>
        <begin position="821"/>
        <end position="848"/>
    </location>
</feature>
<dbReference type="InterPro" id="IPR027417">
    <property type="entry name" value="P-loop_NTPase"/>
</dbReference>
<name>A0A2H0WKK3_UNCKA</name>
<dbReference type="PANTHER" id="PTHR30121:SF11">
    <property type="entry name" value="AAA+ ATPASE DOMAIN-CONTAINING PROTEIN"/>
    <property type="match status" value="1"/>
</dbReference>
<feature type="domain" description="TraD/TraG TraM recognition site" evidence="3">
    <location>
        <begin position="660"/>
        <end position="723"/>
    </location>
</feature>
<protein>
    <submittedName>
        <fullName evidence="5">Uncharacterized protein</fullName>
    </submittedName>
</protein>
<dbReference type="InterPro" id="IPR002789">
    <property type="entry name" value="HerA_central"/>
</dbReference>
<feature type="domain" description="DUF8128" evidence="4">
    <location>
        <begin position="61"/>
        <end position="368"/>
    </location>
</feature>
<evidence type="ECO:0000256" key="1">
    <source>
        <dbReference type="SAM" id="MobiDB-lite"/>
    </source>
</evidence>
<accession>A0A2H0WKK3</accession>
<dbReference type="SUPFAM" id="SSF52540">
    <property type="entry name" value="P-loop containing nucleoside triphosphate hydrolases"/>
    <property type="match status" value="1"/>
</dbReference>
<evidence type="ECO:0000259" key="3">
    <source>
        <dbReference type="Pfam" id="PF12696"/>
    </source>
</evidence>
<gene>
    <name evidence="5" type="ORF">COT69_00040</name>
</gene>
<dbReference type="InterPro" id="IPR058441">
    <property type="entry name" value="DUF8128"/>
</dbReference>
<dbReference type="InterPro" id="IPR032689">
    <property type="entry name" value="TraG-D_C"/>
</dbReference>
<sequence>MERTVLVFTAILIGAAVAFVVFKLLKKRRLPSLVEFDNITLHIRVPKMQFEKHTELQAAPLAAEQLFSSLHGLLREDAGEQEHVSFEIAATKDGISFYCTVPKHIRGFVESQIYAQYPDAQITESGDFADSSVPSFSRSGHFILSKDLMFPIKTFRDFEVDPLAAITSALSNVADKEEVWLQFLVRPIPDGWQEAGYDYIKIITEGTKAVTLSLKEIIKDAFSEILSIVFVEVPKRVVANEPPPLPVPKPLSGAPKLSSDKELELEAIGNKLSKMGFEVEIKIAAFAQDRDRLENIIRGVTASFRQFSTSSLNSLKSADWGDDLMKIKDDFKKRTLHTDKIALLNTEELASIFHLPSSKVDTPNISWTLASRGEPPLNLPTENCTYFGVTTFRDKKVKFGIRNDNADRDRHMYLVGKTGTGKSTIFKNMIIQDMRKGFGVGVIDPHGELVDFVLNNVSDDRVEDVVLFDPSDYQYPVSLNMLECADPSQKNLMASGLLAAFSKQFGYSWGPRLEYLLNNAILTMLDVPGTTMLGITRLFADKNYQNYIVHKVKDPIIKEYWNKEFRDMKGNQSLITESLSPIQNKVGRFLSASTMRNILGQRNSTINLQDIMNNKKILLVNLSKGKIGEDNAYLLGSLLVSRLFFEVVQRVNMPEEERQPFYLYIDEFQNFASDSFADILSEARKYRFVLHLTHQYTAQLSEPIQNAIFGNVGTIVALTLGAQDAAVLAPEFAPVFEENDLITLEKFHFYVKLMIDAMTSAPFSGASLPPPSKEEYTNNKDKVIDASRRKYGTNYLEVEAKIKAWIERPFDLGMAIAEEHREKKAMETQQPAEEGEIRLNPKRLDTRV</sequence>
<dbReference type="PANTHER" id="PTHR30121">
    <property type="entry name" value="UNCHARACTERIZED PROTEIN YJGR-RELATED"/>
    <property type="match status" value="1"/>
</dbReference>